<dbReference type="Gene3D" id="3.40.47.10">
    <property type="match status" value="1"/>
</dbReference>
<dbReference type="GO" id="GO:0016747">
    <property type="term" value="F:acyltransferase activity, transferring groups other than amino-acyl groups"/>
    <property type="evidence" value="ECO:0007669"/>
    <property type="project" value="InterPro"/>
</dbReference>
<accession>A0AAV5D2N2</accession>
<reference evidence="2" key="1">
    <citation type="journal article" date="2018" name="DNA Res.">
        <title>Multiple hybrid de novo genome assembly of finger millet, an orphan allotetraploid crop.</title>
        <authorList>
            <person name="Hatakeyama M."/>
            <person name="Aluri S."/>
            <person name="Balachadran M.T."/>
            <person name="Sivarajan S.R."/>
            <person name="Patrignani A."/>
            <person name="Gruter S."/>
            <person name="Poveda L."/>
            <person name="Shimizu-Inatsugi R."/>
            <person name="Baeten J."/>
            <person name="Francoijs K.J."/>
            <person name="Nataraja K.N."/>
            <person name="Reddy Y.A.N."/>
            <person name="Phadnis S."/>
            <person name="Ravikumar R.L."/>
            <person name="Schlapbach R."/>
            <person name="Sreeman S.M."/>
            <person name="Shimizu K.K."/>
        </authorList>
    </citation>
    <scope>NUCLEOTIDE SEQUENCE</scope>
</reference>
<proteinExistence type="predicted"/>
<evidence type="ECO:0000313" key="2">
    <source>
        <dbReference type="EMBL" id="GJN04715.1"/>
    </source>
</evidence>
<dbReference type="Proteomes" id="UP001054889">
    <property type="component" value="Unassembled WGS sequence"/>
</dbReference>
<gene>
    <name evidence="2" type="primary">ga22285</name>
    <name evidence="2" type="ORF">PR202_ga22285</name>
</gene>
<sequence length="68" mass="7589">MLATGLPANVLHEAWRARRPDGTAAVLAIGTANPATSVLQDEYTDWYFRVTNSEHLSELKTKMKRICT</sequence>
<dbReference type="EMBL" id="BQKI01000011">
    <property type="protein sequence ID" value="GJN04715.1"/>
    <property type="molecule type" value="Genomic_DNA"/>
</dbReference>
<dbReference type="PANTHER" id="PTHR11877:SF47">
    <property type="entry name" value="OS11G0529900 PROTEIN"/>
    <property type="match status" value="1"/>
</dbReference>
<dbReference type="InterPro" id="IPR016039">
    <property type="entry name" value="Thiolase-like"/>
</dbReference>
<name>A0AAV5D2N2_ELECO</name>
<dbReference type="SUPFAM" id="SSF53901">
    <property type="entry name" value="Thiolase-like"/>
    <property type="match status" value="1"/>
</dbReference>
<dbReference type="AlphaFoldDB" id="A0AAV5D2N2"/>
<feature type="domain" description="Chalcone/stilbene synthase N-terminal" evidence="1">
    <location>
        <begin position="13"/>
        <end position="67"/>
    </location>
</feature>
<reference evidence="2" key="2">
    <citation type="submission" date="2021-12" db="EMBL/GenBank/DDBJ databases">
        <title>Resequencing data analysis of finger millet.</title>
        <authorList>
            <person name="Hatakeyama M."/>
            <person name="Aluri S."/>
            <person name="Balachadran M.T."/>
            <person name="Sivarajan S.R."/>
            <person name="Poveda L."/>
            <person name="Shimizu-Inatsugi R."/>
            <person name="Schlapbach R."/>
            <person name="Sreeman S.M."/>
            <person name="Shimizu K.K."/>
        </authorList>
    </citation>
    <scope>NUCLEOTIDE SEQUENCE</scope>
</reference>
<comment type="caution">
    <text evidence="2">The sequence shown here is derived from an EMBL/GenBank/DDBJ whole genome shotgun (WGS) entry which is preliminary data.</text>
</comment>
<protein>
    <recommendedName>
        <fullName evidence="1">Chalcone/stilbene synthase N-terminal domain-containing protein</fullName>
    </recommendedName>
</protein>
<dbReference type="InterPro" id="IPR001099">
    <property type="entry name" value="Chalcone/stilbene_synt_N"/>
</dbReference>
<dbReference type="GO" id="GO:0030639">
    <property type="term" value="P:polyketide biosynthetic process"/>
    <property type="evidence" value="ECO:0007669"/>
    <property type="project" value="TreeGrafter"/>
</dbReference>
<evidence type="ECO:0000313" key="3">
    <source>
        <dbReference type="Proteomes" id="UP001054889"/>
    </source>
</evidence>
<keyword evidence="3" id="KW-1185">Reference proteome</keyword>
<evidence type="ECO:0000259" key="1">
    <source>
        <dbReference type="Pfam" id="PF00195"/>
    </source>
</evidence>
<dbReference type="PANTHER" id="PTHR11877">
    <property type="entry name" value="HYDROXYMETHYLGLUTARYL-COA SYNTHASE"/>
    <property type="match status" value="1"/>
</dbReference>
<dbReference type="Pfam" id="PF00195">
    <property type="entry name" value="Chal_sti_synt_N"/>
    <property type="match status" value="1"/>
</dbReference>
<dbReference type="InterPro" id="IPR011141">
    <property type="entry name" value="Polyketide_synthase_type-III"/>
</dbReference>
<organism evidence="2 3">
    <name type="scientific">Eleusine coracana subsp. coracana</name>
    <dbReference type="NCBI Taxonomy" id="191504"/>
    <lineage>
        <taxon>Eukaryota</taxon>
        <taxon>Viridiplantae</taxon>
        <taxon>Streptophyta</taxon>
        <taxon>Embryophyta</taxon>
        <taxon>Tracheophyta</taxon>
        <taxon>Spermatophyta</taxon>
        <taxon>Magnoliopsida</taxon>
        <taxon>Liliopsida</taxon>
        <taxon>Poales</taxon>
        <taxon>Poaceae</taxon>
        <taxon>PACMAD clade</taxon>
        <taxon>Chloridoideae</taxon>
        <taxon>Cynodonteae</taxon>
        <taxon>Eleusininae</taxon>
        <taxon>Eleusine</taxon>
    </lineage>
</organism>